<feature type="domain" description="Choloylglycine hydrolase/NAAA C-terminal" evidence="2">
    <location>
        <begin position="2"/>
        <end position="297"/>
    </location>
</feature>
<reference evidence="3 4" key="1">
    <citation type="submission" date="2021-06" db="EMBL/GenBank/DDBJ databases">
        <title>Ulceroglandular infection and bacteremia caused by Francisella salimarina in an immunocompromised patient, France.</title>
        <authorList>
            <person name="Hennebique A."/>
            <person name="Caspar Y."/>
            <person name="Maurin M."/>
            <person name="Boisset S."/>
            <person name="Pelloux I."/>
            <person name="Gallego-Hernanz M.P."/>
            <person name="Burucoa C."/>
            <person name="Cazenave-Roblot F."/>
            <person name="Plouzeau C."/>
            <person name="Rammaert B."/>
        </authorList>
    </citation>
    <scope>NUCLEOTIDE SEQUENCE [LARGE SCALE GENOMIC DNA]</scope>
    <source>
        <strain evidence="3 4">CHUGA-F75</strain>
    </source>
</reference>
<sequence>MCTNVFINKNQYKIEARSMDFPINIAFKNGWGYVGIENVTDVVIDADKIPESKITKWTSKYGYFCRLGFESYVTDGLNTQGFSYSILYLDGTIYPSYDDNDNRPALAVYELGNFLLAMAKDVADALKLISEYQVVNSAVKLKDGIYIKNIPLHMCLRDANGNSAVIEFIDGKMYIHKNAGNVLTNAPTYEWHLSNIEEYKSLLQPLVNNSNPKFSDRVINYADTISSSRPEVAQLVGLPGDFSAAARFVRSYILSELMLEPKSNREAIFHAASIIANASVPPYEKSMTLWTTIKDLKNLTVAYKDNAVYQGTGPVGVYAMNIDNGYVTYDLNAMNFFDIPPAEQDSGLKVTSPNEIKQIIDMSAVVGLERQ</sequence>
<dbReference type="GO" id="GO:0016787">
    <property type="term" value="F:hydrolase activity"/>
    <property type="evidence" value="ECO:0007669"/>
    <property type="project" value="UniProtKB-KW"/>
</dbReference>
<dbReference type="Pfam" id="PF02275">
    <property type="entry name" value="CBAH"/>
    <property type="match status" value="1"/>
</dbReference>
<dbReference type="InterPro" id="IPR029132">
    <property type="entry name" value="CBAH/NAAA_C"/>
</dbReference>
<dbReference type="RefSeq" id="WP_216692774.1">
    <property type="nucleotide sequence ID" value="NZ_CP076680.1"/>
</dbReference>
<keyword evidence="1 3" id="KW-0378">Hydrolase</keyword>
<gene>
    <name evidence="3" type="ORF">KQR59_04385</name>
</gene>
<dbReference type="PANTHER" id="PTHR35527">
    <property type="entry name" value="CHOLOYLGLYCINE HYDROLASE"/>
    <property type="match status" value="1"/>
</dbReference>
<name>A0AAJ4TLQ7_9GAMM</name>
<keyword evidence="4" id="KW-1185">Reference proteome</keyword>
<evidence type="ECO:0000313" key="4">
    <source>
        <dbReference type="Proteomes" id="UP000683421"/>
    </source>
</evidence>
<accession>A0AAJ4TLQ7</accession>
<dbReference type="PANTHER" id="PTHR35527:SF2">
    <property type="entry name" value="HYDROLASE"/>
    <property type="match status" value="1"/>
</dbReference>
<proteinExistence type="predicted"/>
<evidence type="ECO:0000256" key="1">
    <source>
        <dbReference type="ARBA" id="ARBA00022801"/>
    </source>
</evidence>
<dbReference type="Proteomes" id="UP000683421">
    <property type="component" value="Chromosome"/>
</dbReference>
<protein>
    <submittedName>
        <fullName evidence="3">Linear amide C-N hydrolase</fullName>
    </submittedName>
</protein>
<dbReference type="EMBL" id="CP076680">
    <property type="protein sequence ID" value="QWV00124.1"/>
    <property type="molecule type" value="Genomic_DNA"/>
</dbReference>
<evidence type="ECO:0000259" key="2">
    <source>
        <dbReference type="Pfam" id="PF02275"/>
    </source>
</evidence>
<dbReference type="KEGG" id="fsr:KQR59_04385"/>
<dbReference type="InterPro" id="IPR052193">
    <property type="entry name" value="Peptidase_C59"/>
</dbReference>
<evidence type="ECO:0000313" key="3">
    <source>
        <dbReference type="EMBL" id="QWV00124.1"/>
    </source>
</evidence>
<organism evidence="3 4">
    <name type="scientific">Francisella salimarina</name>
    <dbReference type="NCBI Taxonomy" id="2599927"/>
    <lineage>
        <taxon>Bacteria</taxon>
        <taxon>Pseudomonadati</taxon>
        <taxon>Pseudomonadota</taxon>
        <taxon>Gammaproteobacteria</taxon>
        <taxon>Thiotrichales</taxon>
        <taxon>Francisellaceae</taxon>
        <taxon>Francisella</taxon>
    </lineage>
</organism>
<dbReference type="AlphaFoldDB" id="A0AAJ4TLQ7"/>